<dbReference type="Proteomes" id="UP000190777">
    <property type="component" value="Unassembled WGS sequence"/>
</dbReference>
<dbReference type="EMBL" id="UGQF01000001">
    <property type="protein sequence ID" value="STZ03238.1"/>
    <property type="molecule type" value="Genomic_DNA"/>
</dbReference>
<feature type="compositionally biased region" description="Polar residues" evidence="7">
    <location>
        <begin position="254"/>
        <end position="264"/>
    </location>
</feature>
<dbReference type="Gene3D" id="3.40.50.150">
    <property type="entry name" value="Vaccinia Virus protein VP39"/>
    <property type="match status" value="1"/>
</dbReference>
<evidence type="ECO:0000256" key="7">
    <source>
        <dbReference type="SAM" id="MobiDB-lite"/>
    </source>
</evidence>
<dbReference type="AlphaFoldDB" id="A0A378QR09"/>
<evidence type="ECO:0000256" key="1">
    <source>
        <dbReference type="ARBA" id="ARBA00011900"/>
    </source>
</evidence>
<evidence type="ECO:0000256" key="6">
    <source>
        <dbReference type="ARBA" id="ARBA00047942"/>
    </source>
</evidence>
<feature type="region of interest" description="Disordered" evidence="7">
    <location>
        <begin position="254"/>
        <end position="273"/>
    </location>
</feature>
<keyword evidence="5" id="KW-0680">Restriction system</keyword>
<dbReference type="Pfam" id="PF20465">
    <property type="entry name" value="MmeI_hel"/>
    <property type="match status" value="1"/>
</dbReference>
<dbReference type="RefSeq" id="WP_079324491.1">
    <property type="nucleotide sequence ID" value="NZ_MXAP01000029.1"/>
</dbReference>
<dbReference type="PANTHER" id="PTHR33841">
    <property type="entry name" value="DNA METHYLTRANSFERASE YEEA-RELATED"/>
    <property type="match status" value="1"/>
</dbReference>
<evidence type="ECO:0000256" key="5">
    <source>
        <dbReference type="ARBA" id="ARBA00022747"/>
    </source>
</evidence>
<dbReference type="GO" id="GO:0009307">
    <property type="term" value="P:DNA restriction-modification system"/>
    <property type="evidence" value="ECO:0007669"/>
    <property type="project" value="UniProtKB-KW"/>
</dbReference>
<sequence>MEYLEFNLFTLSFDEFQLLYVLLNANNLLNDLPLALKKASIGQEEKITKALYKDYSNFKQALFDNLTKHNSQFDQFVLFSKTQKLLDRLLFIFFAEDSRLLPANTAHTMIKEWEQAKALKLNISIYGHLKNYFNYLNTGYKDEHTEIFAYNGGLFKPDEILDNLVISDDVLYTHIKKLADYDFKSEIDVNILGHIFENSLNEIDEIKAKMNGETLEKSQSKRKKDGVFYTPKYITSYIVQNTIGKLCDDKKARLTSSTPNTSPTAKRKPKKNSIKTYKPTAHGYLILPSATLRVVVGRF</sequence>
<dbReference type="InterPro" id="IPR050953">
    <property type="entry name" value="N4_N6_ade-DNA_methylase"/>
</dbReference>
<comment type="catalytic activity">
    <reaction evidence="6">
        <text>a 2'-deoxyadenosine in DNA + S-adenosyl-L-methionine = an N(6)-methyl-2'-deoxyadenosine in DNA + S-adenosyl-L-homocysteine + H(+)</text>
        <dbReference type="Rhea" id="RHEA:15197"/>
        <dbReference type="Rhea" id="RHEA-COMP:12418"/>
        <dbReference type="Rhea" id="RHEA-COMP:12419"/>
        <dbReference type="ChEBI" id="CHEBI:15378"/>
        <dbReference type="ChEBI" id="CHEBI:57856"/>
        <dbReference type="ChEBI" id="CHEBI:59789"/>
        <dbReference type="ChEBI" id="CHEBI:90615"/>
        <dbReference type="ChEBI" id="CHEBI:90616"/>
        <dbReference type="EC" id="2.1.1.72"/>
    </reaction>
</comment>
<name>A0A378QR09_9GAMM</name>
<feature type="domain" description="MmeI-like helicase spacer" evidence="8">
    <location>
        <begin position="82"/>
        <end position="155"/>
    </location>
</feature>
<keyword evidence="2" id="KW-0489">Methyltransferase</keyword>
<dbReference type="GO" id="GO:0009007">
    <property type="term" value="F:site-specific DNA-methyltransferase (adenine-specific) activity"/>
    <property type="evidence" value="ECO:0007669"/>
    <property type="project" value="UniProtKB-EC"/>
</dbReference>
<evidence type="ECO:0000256" key="4">
    <source>
        <dbReference type="ARBA" id="ARBA00022691"/>
    </source>
</evidence>
<dbReference type="SUPFAM" id="SSF53335">
    <property type="entry name" value="S-adenosyl-L-methionine-dependent methyltransferases"/>
    <property type="match status" value="1"/>
</dbReference>
<dbReference type="PANTHER" id="PTHR33841:SF5">
    <property type="entry name" value="DNA METHYLASE (MODIFICATION METHYLASE) (METHYLTRANSFERASE)-RELATED"/>
    <property type="match status" value="1"/>
</dbReference>
<protein>
    <recommendedName>
        <fullName evidence="1">site-specific DNA-methyltransferase (adenine-specific)</fullName>
        <ecNumber evidence="1">2.1.1.72</ecNumber>
    </recommendedName>
</protein>
<dbReference type="InterPro" id="IPR046819">
    <property type="entry name" value="MmeI_hel"/>
</dbReference>
<evidence type="ECO:0000259" key="8">
    <source>
        <dbReference type="Pfam" id="PF20465"/>
    </source>
</evidence>
<evidence type="ECO:0000256" key="2">
    <source>
        <dbReference type="ARBA" id="ARBA00022603"/>
    </source>
</evidence>
<organism evidence="10 12">
    <name type="scientific">Moraxella equi</name>
    <dbReference type="NCBI Taxonomy" id="60442"/>
    <lineage>
        <taxon>Bacteria</taxon>
        <taxon>Pseudomonadati</taxon>
        <taxon>Pseudomonadota</taxon>
        <taxon>Gammaproteobacteria</taxon>
        <taxon>Moraxellales</taxon>
        <taxon>Moraxellaceae</taxon>
        <taxon>Moraxella</taxon>
    </lineage>
</organism>
<gene>
    <name evidence="9" type="ORF">B5J93_03055</name>
    <name evidence="10" type="ORF">NCTC11012_01477</name>
</gene>
<dbReference type="GO" id="GO:0032259">
    <property type="term" value="P:methylation"/>
    <property type="evidence" value="ECO:0007669"/>
    <property type="project" value="UniProtKB-KW"/>
</dbReference>
<keyword evidence="4" id="KW-0949">S-adenosyl-L-methionine</keyword>
<evidence type="ECO:0000256" key="3">
    <source>
        <dbReference type="ARBA" id="ARBA00022679"/>
    </source>
</evidence>
<dbReference type="Proteomes" id="UP000254618">
    <property type="component" value="Unassembled WGS sequence"/>
</dbReference>
<evidence type="ECO:0000313" key="9">
    <source>
        <dbReference type="EMBL" id="OPH39631.1"/>
    </source>
</evidence>
<accession>A0A378QR09</accession>
<evidence type="ECO:0000313" key="12">
    <source>
        <dbReference type="Proteomes" id="UP000254618"/>
    </source>
</evidence>
<dbReference type="EC" id="2.1.1.72" evidence="1"/>
<reference evidence="10 12" key="2">
    <citation type="submission" date="2018-06" db="EMBL/GenBank/DDBJ databases">
        <authorList>
            <consortium name="Pathogen Informatics"/>
            <person name="Doyle S."/>
        </authorList>
    </citation>
    <scope>NUCLEOTIDE SEQUENCE [LARGE SCALE GENOMIC DNA]</scope>
    <source>
        <strain evidence="10 12">NCTC11012</strain>
    </source>
</reference>
<proteinExistence type="predicted"/>
<evidence type="ECO:0000313" key="10">
    <source>
        <dbReference type="EMBL" id="STZ03238.1"/>
    </source>
</evidence>
<dbReference type="EMBL" id="MXAP01000029">
    <property type="protein sequence ID" value="OPH39631.1"/>
    <property type="molecule type" value="Genomic_DNA"/>
</dbReference>
<keyword evidence="3" id="KW-0808">Transferase</keyword>
<keyword evidence="11" id="KW-1185">Reference proteome</keyword>
<reference evidence="9 11" key="1">
    <citation type="submission" date="2017-03" db="EMBL/GenBank/DDBJ databases">
        <title>Draft genome sequence of Moraxella equi CCUG 4950T type strain.</title>
        <authorList>
            <person name="Salva-Serra F."/>
            <person name="Engstrom-Jakobsson H."/>
            <person name="Thorell K."/>
            <person name="Jaen-Luchoro D."/>
            <person name="Gonzales-Siles L."/>
            <person name="Karlsson R."/>
            <person name="Yazdan S."/>
            <person name="Boulund F."/>
            <person name="Johnning A."/>
            <person name="Engstrand L."/>
            <person name="Kristiansson E."/>
            <person name="Moore E."/>
        </authorList>
    </citation>
    <scope>NUCLEOTIDE SEQUENCE [LARGE SCALE GENOMIC DNA]</scope>
    <source>
        <strain evidence="9 11">CCUG 4950</strain>
    </source>
</reference>
<dbReference type="InterPro" id="IPR029063">
    <property type="entry name" value="SAM-dependent_MTases_sf"/>
</dbReference>
<evidence type="ECO:0000313" key="11">
    <source>
        <dbReference type="Proteomes" id="UP000190777"/>
    </source>
</evidence>